<protein>
    <submittedName>
        <fullName evidence="1">Uncharacterized protein</fullName>
    </submittedName>
</protein>
<dbReference type="EMBL" id="CP043420">
    <property type="protein sequence ID" value="QEL11602.1"/>
    <property type="molecule type" value="Genomic_DNA"/>
</dbReference>
<dbReference type="STRING" id="657387.BH688_09920"/>
<dbReference type="Gene3D" id="1.20.120.520">
    <property type="entry name" value="nmb1532 protein domain like"/>
    <property type="match status" value="1"/>
</dbReference>
<dbReference type="Proteomes" id="UP000322553">
    <property type="component" value="Chromosome"/>
</dbReference>
<keyword evidence="2" id="KW-1185">Reference proteome</keyword>
<name>A0A1S1NWA9_9GAMM</name>
<proteinExistence type="predicted"/>
<accession>A0A1S1NWA9</accession>
<evidence type="ECO:0000313" key="1">
    <source>
        <dbReference type="EMBL" id="QEL11602.1"/>
    </source>
</evidence>
<evidence type="ECO:0000313" key="2">
    <source>
        <dbReference type="Proteomes" id="UP000322553"/>
    </source>
</evidence>
<dbReference type="OrthoDB" id="7349010at2"/>
<organism evidence="1 2">
    <name type="scientific">Kushneria phosphatilytica</name>
    <dbReference type="NCBI Taxonomy" id="657387"/>
    <lineage>
        <taxon>Bacteria</taxon>
        <taxon>Pseudomonadati</taxon>
        <taxon>Pseudomonadota</taxon>
        <taxon>Gammaproteobacteria</taxon>
        <taxon>Oceanospirillales</taxon>
        <taxon>Halomonadaceae</taxon>
        <taxon>Kushneria</taxon>
    </lineage>
</organism>
<dbReference type="KEGG" id="kuy:FY550_10990"/>
<gene>
    <name evidence="1" type="ORF">FY550_10990</name>
</gene>
<sequence length="183" mass="21872">MLDMSQLRQDHANMARLLHVLLQRHRMLAEGERPDFRMMREVLDYILAYMDEYIVPLERLCSERLVERDSENGALVYEAANVYRALKERLSRLSNDLDMILMDAIVPISQFAESLKGYIDAHRHYLRLEREQLFPLIERHFDDQEYQHLRALLPGEARVRLEQLQQDYPDLYAEFREAQIVLP</sequence>
<dbReference type="Pfam" id="PF01814">
    <property type="entry name" value="Hemerythrin"/>
    <property type="match status" value="1"/>
</dbReference>
<dbReference type="RefSeq" id="WP_070978999.1">
    <property type="nucleotide sequence ID" value="NZ_CP043420.1"/>
</dbReference>
<dbReference type="AlphaFoldDB" id="A0A1S1NWA9"/>
<dbReference type="InterPro" id="IPR012312">
    <property type="entry name" value="Hemerythrin-like"/>
</dbReference>
<reference evidence="1 2" key="1">
    <citation type="submission" date="2019-08" db="EMBL/GenBank/DDBJ databases">
        <title>Complete genome sequence of Kushneria sp. YCWA18, a halophilic phosphate-solubilizing bacterium isolated from Daqiao saltern in China.</title>
        <authorList>
            <person name="Du G.-X."/>
            <person name="Qu L.-Y."/>
        </authorList>
    </citation>
    <scope>NUCLEOTIDE SEQUENCE [LARGE SCALE GENOMIC DNA]</scope>
    <source>
        <strain evidence="1 2">YCWA18</strain>
    </source>
</reference>